<evidence type="ECO:0000256" key="8">
    <source>
        <dbReference type="ARBA" id="ARBA00022842"/>
    </source>
</evidence>
<dbReference type="PANTHER" id="PTHR30040:SF2">
    <property type="entry name" value="FAD:PROTEIN FMN TRANSFERASE"/>
    <property type="match status" value="1"/>
</dbReference>
<keyword evidence="6" id="KW-0479">Metal-binding</keyword>
<dbReference type="SUPFAM" id="SSF143631">
    <property type="entry name" value="ApbE-like"/>
    <property type="match status" value="1"/>
</dbReference>
<dbReference type="InterPro" id="IPR024932">
    <property type="entry name" value="ApbE"/>
</dbReference>
<evidence type="ECO:0000256" key="9">
    <source>
        <dbReference type="ARBA" id="ARBA00031306"/>
    </source>
</evidence>
<evidence type="ECO:0000256" key="10">
    <source>
        <dbReference type="ARBA" id="ARBA00048540"/>
    </source>
</evidence>
<keyword evidence="7" id="KW-0274">FAD</keyword>
<dbReference type="GO" id="GO:0046872">
    <property type="term" value="F:metal ion binding"/>
    <property type="evidence" value="ECO:0007669"/>
    <property type="project" value="UniProtKB-KW"/>
</dbReference>
<keyword evidence="12" id="KW-1185">Reference proteome</keyword>
<dbReference type="GO" id="GO:0016740">
    <property type="term" value="F:transferase activity"/>
    <property type="evidence" value="ECO:0007669"/>
    <property type="project" value="UniProtKB-KW"/>
</dbReference>
<evidence type="ECO:0000256" key="1">
    <source>
        <dbReference type="ARBA" id="ARBA00001946"/>
    </source>
</evidence>
<comment type="caution">
    <text evidence="11">The sequence shown here is derived from an EMBL/GenBank/DDBJ whole genome shotgun (WGS) entry which is preliminary data.</text>
</comment>
<comment type="catalytic activity">
    <reaction evidence="10">
        <text>L-threonyl-[protein] + FAD = FMN-L-threonyl-[protein] + AMP + H(+)</text>
        <dbReference type="Rhea" id="RHEA:36847"/>
        <dbReference type="Rhea" id="RHEA-COMP:11060"/>
        <dbReference type="Rhea" id="RHEA-COMP:11061"/>
        <dbReference type="ChEBI" id="CHEBI:15378"/>
        <dbReference type="ChEBI" id="CHEBI:30013"/>
        <dbReference type="ChEBI" id="CHEBI:57692"/>
        <dbReference type="ChEBI" id="CHEBI:74257"/>
        <dbReference type="ChEBI" id="CHEBI:456215"/>
        <dbReference type="EC" id="2.7.1.180"/>
    </reaction>
</comment>
<sequence length="291" mass="30703">MNAEEWPVWSTTARLVVTEPSALPTARVLVESMLAEIDLACSRFRPDSELVAVGRSSGPVRVSPLLATLVEVALRAAEDSGGDVDPTVGSALCALGYDRDLSTIDVDGTAIQVTIKGWRSVKLTGNTLTIPKGVVLDLGATAKAFAADCCARLVADALDTGVLVSLGGDIATAGPAPARGWQVLVQDQPDDPSCVLKMPAGRAIATSSTRSRQWRRGDRVLHHILDPRTCLPAQRTWRSVTVVADHCTDANTLTTAALVRGDDAVPMLRERNVPARLVAADGSVRTLGGWP</sequence>
<evidence type="ECO:0000256" key="2">
    <source>
        <dbReference type="ARBA" id="ARBA00011955"/>
    </source>
</evidence>
<dbReference type="EMBL" id="QUNO01000030">
    <property type="protein sequence ID" value="REH27073.1"/>
    <property type="molecule type" value="Genomic_DNA"/>
</dbReference>
<keyword evidence="11" id="KW-0449">Lipoprotein</keyword>
<evidence type="ECO:0000256" key="7">
    <source>
        <dbReference type="ARBA" id="ARBA00022827"/>
    </source>
</evidence>
<evidence type="ECO:0000256" key="5">
    <source>
        <dbReference type="ARBA" id="ARBA00022679"/>
    </source>
</evidence>
<name>A0A3E0GTM1_9PSEU</name>
<dbReference type="PANTHER" id="PTHR30040">
    <property type="entry name" value="THIAMINE BIOSYNTHESIS LIPOPROTEIN APBE"/>
    <property type="match status" value="1"/>
</dbReference>
<proteinExistence type="predicted"/>
<protein>
    <recommendedName>
        <fullName evidence="3">FAD:protein FMN transferase</fullName>
        <ecNumber evidence="2">2.7.1.180</ecNumber>
    </recommendedName>
    <alternativeName>
        <fullName evidence="9">Flavin transferase</fullName>
    </alternativeName>
</protein>
<evidence type="ECO:0000256" key="4">
    <source>
        <dbReference type="ARBA" id="ARBA00022630"/>
    </source>
</evidence>
<reference evidence="11 12" key="1">
    <citation type="submission" date="2018-08" db="EMBL/GenBank/DDBJ databases">
        <title>Genomic Encyclopedia of Archaeal and Bacterial Type Strains, Phase II (KMG-II): from individual species to whole genera.</title>
        <authorList>
            <person name="Goeker M."/>
        </authorList>
    </citation>
    <scope>NUCLEOTIDE SEQUENCE [LARGE SCALE GENOMIC DNA]</scope>
    <source>
        <strain evidence="11 12">DSM 45791</strain>
    </source>
</reference>
<keyword evidence="5" id="KW-0808">Transferase</keyword>
<comment type="cofactor">
    <cofactor evidence="1">
        <name>Mg(2+)</name>
        <dbReference type="ChEBI" id="CHEBI:18420"/>
    </cofactor>
</comment>
<keyword evidence="8" id="KW-0460">Magnesium</keyword>
<dbReference type="Proteomes" id="UP000256269">
    <property type="component" value="Unassembled WGS sequence"/>
</dbReference>
<keyword evidence="4" id="KW-0285">Flavoprotein</keyword>
<dbReference type="Gene3D" id="3.10.520.10">
    <property type="entry name" value="ApbE-like domains"/>
    <property type="match status" value="1"/>
</dbReference>
<evidence type="ECO:0000256" key="6">
    <source>
        <dbReference type="ARBA" id="ARBA00022723"/>
    </source>
</evidence>
<dbReference type="Pfam" id="PF02424">
    <property type="entry name" value="ApbE"/>
    <property type="match status" value="1"/>
</dbReference>
<dbReference type="RefSeq" id="WP_246016277.1">
    <property type="nucleotide sequence ID" value="NZ_CP144375.1"/>
</dbReference>
<dbReference type="AlphaFoldDB" id="A0A3E0GTM1"/>
<organism evidence="11 12">
    <name type="scientific">Kutzneria buriramensis</name>
    <dbReference type="NCBI Taxonomy" id="1045776"/>
    <lineage>
        <taxon>Bacteria</taxon>
        <taxon>Bacillati</taxon>
        <taxon>Actinomycetota</taxon>
        <taxon>Actinomycetes</taxon>
        <taxon>Pseudonocardiales</taxon>
        <taxon>Pseudonocardiaceae</taxon>
        <taxon>Kutzneria</taxon>
    </lineage>
</organism>
<dbReference type="EC" id="2.7.1.180" evidence="2"/>
<evidence type="ECO:0000313" key="11">
    <source>
        <dbReference type="EMBL" id="REH27073.1"/>
    </source>
</evidence>
<evidence type="ECO:0000313" key="12">
    <source>
        <dbReference type="Proteomes" id="UP000256269"/>
    </source>
</evidence>
<accession>A0A3E0GTM1</accession>
<evidence type="ECO:0000256" key="3">
    <source>
        <dbReference type="ARBA" id="ARBA00016337"/>
    </source>
</evidence>
<dbReference type="InterPro" id="IPR003374">
    <property type="entry name" value="ApbE-like_sf"/>
</dbReference>
<gene>
    <name evidence="11" type="ORF">BCF44_13044</name>
</gene>